<evidence type="ECO:0000313" key="13">
    <source>
        <dbReference type="Proteomes" id="UP001159405"/>
    </source>
</evidence>
<evidence type="ECO:0000256" key="9">
    <source>
        <dbReference type="SAM" id="MobiDB-lite"/>
    </source>
</evidence>
<feature type="transmembrane region" description="Helical" evidence="10">
    <location>
        <begin position="537"/>
        <end position="563"/>
    </location>
</feature>
<comment type="similarity">
    <text evidence="2">Belongs to the ABC transporter superfamily. ABCG family. Eye pigment precursor importer (TC 3.A.1.204) subfamily.</text>
</comment>
<dbReference type="InterPro" id="IPR027417">
    <property type="entry name" value="P-loop_NTPase"/>
</dbReference>
<name>A0ABN8PWI2_9CNID</name>
<feature type="transmembrane region" description="Helical" evidence="10">
    <location>
        <begin position="496"/>
        <end position="517"/>
    </location>
</feature>
<evidence type="ECO:0000313" key="12">
    <source>
        <dbReference type="EMBL" id="CAH3152342.1"/>
    </source>
</evidence>
<dbReference type="SUPFAM" id="SSF52540">
    <property type="entry name" value="P-loop containing nucleoside triphosphate hydrolases"/>
    <property type="match status" value="1"/>
</dbReference>
<dbReference type="InterPro" id="IPR017871">
    <property type="entry name" value="ABC_transporter-like_CS"/>
</dbReference>
<gene>
    <name evidence="12" type="ORF">PLOB_00049041</name>
</gene>
<keyword evidence="6" id="KW-0067">ATP-binding</keyword>
<feature type="transmembrane region" description="Helical" evidence="10">
    <location>
        <begin position="602"/>
        <end position="624"/>
    </location>
</feature>
<dbReference type="InterPro" id="IPR003593">
    <property type="entry name" value="AAA+_ATPase"/>
</dbReference>
<dbReference type="InterPro" id="IPR013525">
    <property type="entry name" value="ABC2_TM"/>
</dbReference>
<feature type="compositionally biased region" description="Basic and acidic residues" evidence="9">
    <location>
        <begin position="30"/>
        <end position="43"/>
    </location>
</feature>
<dbReference type="CDD" id="cd03213">
    <property type="entry name" value="ABCG_EPDR"/>
    <property type="match status" value="1"/>
</dbReference>
<evidence type="ECO:0000256" key="6">
    <source>
        <dbReference type="ARBA" id="ARBA00022840"/>
    </source>
</evidence>
<evidence type="ECO:0000256" key="3">
    <source>
        <dbReference type="ARBA" id="ARBA00022448"/>
    </source>
</evidence>
<dbReference type="PROSITE" id="PS50893">
    <property type="entry name" value="ABC_TRANSPORTER_2"/>
    <property type="match status" value="1"/>
</dbReference>
<dbReference type="InterPro" id="IPR003439">
    <property type="entry name" value="ABC_transporter-like_ATP-bd"/>
</dbReference>
<keyword evidence="3" id="KW-0813">Transport</keyword>
<evidence type="ECO:0000259" key="11">
    <source>
        <dbReference type="PROSITE" id="PS50893"/>
    </source>
</evidence>
<feature type="transmembrane region" description="Helical" evidence="10">
    <location>
        <begin position="631"/>
        <end position="651"/>
    </location>
</feature>
<feature type="region of interest" description="Disordered" evidence="9">
    <location>
        <begin position="14"/>
        <end position="47"/>
    </location>
</feature>
<dbReference type="SMART" id="SM00382">
    <property type="entry name" value="AAA"/>
    <property type="match status" value="1"/>
</dbReference>
<keyword evidence="7 10" id="KW-1133">Transmembrane helix</keyword>
<evidence type="ECO:0000256" key="1">
    <source>
        <dbReference type="ARBA" id="ARBA00004141"/>
    </source>
</evidence>
<accession>A0ABN8PWI2</accession>
<protein>
    <recommendedName>
        <fullName evidence="11">ABC transporter domain-containing protein</fullName>
    </recommendedName>
</protein>
<comment type="subcellular location">
    <subcellularLocation>
        <location evidence="1">Membrane</location>
        <topology evidence="1">Multi-pass membrane protein</topology>
    </subcellularLocation>
</comment>
<comment type="caution">
    <text evidence="12">The sequence shown here is derived from an EMBL/GenBank/DDBJ whole genome shotgun (WGS) entry which is preliminary data.</text>
</comment>
<dbReference type="Pfam" id="PF19055">
    <property type="entry name" value="ABC2_membrane_7"/>
    <property type="match status" value="1"/>
</dbReference>
<keyword evidence="5" id="KW-0547">Nucleotide-binding</keyword>
<dbReference type="Pfam" id="PF00005">
    <property type="entry name" value="ABC_tran"/>
    <property type="match status" value="1"/>
</dbReference>
<evidence type="ECO:0000256" key="4">
    <source>
        <dbReference type="ARBA" id="ARBA00022692"/>
    </source>
</evidence>
<evidence type="ECO:0000256" key="10">
    <source>
        <dbReference type="SAM" id="Phobius"/>
    </source>
</evidence>
<dbReference type="InterPro" id="IPR043926">
    <property type="entry name" value="ABCG_dom"/>
</dbReference>
<dbReference type="PANTHER" id="PTHR48041">
    <property type="entry name" value="ABC TRANSPORTER G FAMILY MEMBER 28"/>
    <property type="match status" value="1"/>
</dbReference>
<proteinExistence type="inferred from homology"/>
<dbReference type="Gene3D" id="3.40.50.300">
    <property type="entry name" value="P-loop containing nucleotide triphosphate hydrolases"/>
    <property type="match status" value="1"/>
</dbReference>
<dbReference type="Proteomes" id="UP001159405">
    <property type="component" value="Unassembled WGS sequence"/>
</dbReference>
<feature type="domain" description="ABC transporter" evidence="11">
    <location>
        <begin position="105"/>
        <end position="365"/>
    </location>
</feature>
<evidence type="ECO:0000256" key="5">
    <source>
        <dbReference type="ARBA" id="ARBA00022741"/>
    </source>
</evidence>
<keyword evidence="4 10" id="KW-0812">Transmembrane</keyword>
<feature type="transmembrane region" description="Helical" evidence="10">
    <location>
        <begin position="708"/>
        <end position="728"/>
    </location>
</feature>
<reference evidence="12 13" key="1">
    <citation type="submission" date="2022-05" db="EMBL/GenBank/DDBJ databases">
        <authorList>
            <consortium name="Genoscope - CEA"/>
            <person name="William W."/>
        </authorList>
    </citation>
    <scope>NUCLEOTIDE SEQUENCE [LARGE SCALE GENOMIC DNA]</scope>
</reference>
<evidence type="ECO:0000256" key="2">
    <source>
        <dbReference type="ARBA" id="ARBA00005814"/>
    </source>
</evidence>
<dbReference type="PANTHER" id="PTHR48041:SF139">
    <property type="entry name" value="PROTEIN SCARLET"/>
    <property type="match status" value="1"/>
</dbReference>
<dbReference type="PROSITE" id="PS00211">
    <property type="entry name" value="ABC_TRANSPORTER_1"/>
    <property type="match status" value="1"/>
</dbReference>
<dbReference type="InterPro" id="IPR050352">
    <property type="entry name" value="ABCG_transporters"/>
</dbReference>
<organism evidence="12 13">
    <name type="scientific">Porites lobata</name>
    <dbReference type="NCBI Taxonomy" id="104759"/>
    <lineage>
        <taxon>Eukaryota</taxon>
        <taxon>Metazoa</taxon>
        <taxon>Cnidaria</taxon>
        <taxon>Anthozoa</taxon>
        <taxon>Hexacorallia</taxon>
        <taxon>Scleractinia</taxon>
        <taxon>Fungiina</taxon>
        <taxon>Poritidae</taxon>
        <taxon>Porites</taxon>
    </lineage>
</organism>
<sequence>MADEVDLEMWTVVDVNAPPPENNPPVNQDPSKEPAVEKTRMEDSGSPSLIEHEESVETFSPPSAVIPGATGGSNGVVFNTKYEGPGTNVIANVTSVGDLREKVTLSWKNINVFVPQPRPSICKRLCCGDNDDEPRIKQILFDVNGKIEAGSLLAVMGASGAGKSTLMNVLAHRNIAQIQVTGTVEVNGHPIGLEINSLSAYIQQEDLFIGSLTVKEHLTFQALLRMDKHTPKKKRMERVEEVMLELGLKKCADTVIGIPGRLRGISGGEKKRLAFASEVLTNPLVLFADEPTSGLDSYMAQSLIGSLQRLAASGRTIMCTIHQPSSEVYAMFDSVLFLAEGRTAYMGTTAEAVPHFERLGYPCPMNYNPADYFVQTLAIVPGEEEQCRDRVKEICDVYSELEAERSKEESGYKSGDRGIERQDSFQADVLFKKRSPYKASWCRQLMALLWRSWIVNKRDVIVFRIRVMQAVITGLIAGLIYLQIPYDQDGIQNISGVYFFLVTSASFTSLQGVIFVFPVELPVFLREHKNGMYRTDVYYLAKTLAEIPVFLISPLFLITIAYWMIGLRNDFVHFLVCYGIMCLVTNVAVSFGYIISTIAPTITAATSLGPPLMLPLLIFGGFFLKNTTVPVYFIWLKYISWFMYGFEALIINQWKGYGSIPCTTETTIAPTLSPANSTSAGNGAFCIPNGDAAIAFQGFDADNLLFDVYIMIALMIGFRIISFLFLLMRAYKEQ</sequence>
<dbReference type="EMBL" id="CALNXK010000093">
    <property type="protein sequence ID" value="CAH3152342.1"/>
    <property type="molecule type" value="Genomic_DNA"/>
</dbReference>
<feature type="transmembrane region" description="Helical" evidence="10">
    <location>
        <begin position="467"/>
        <end position="484"/>
    </location>
</feature>
<dbReference type="Pfam" id="PF01061">
    <property type="entry name" value="ABC2_membrane"/>
    <property type="match status" value="1"/>
</dbReference>
<keyword evidence="13" id="KW-1185">Reference proteome</keyword>
<evidence type="ECO:0000256" key="8">
    <source>
        <dbReference type="ARBA" id="ARBA00023136"/>
    </source>
</evidence>
<keyword evidence="8 10" id="KW-0472">Membrane</keyword>
<feature type="transmembrane region" description="Helical" evidence="10">
    <location>
        <begin position="575"/>
        <end position="596"/>
    </location>
</feature>
<evidence type="ECO:0000256" key="7">
    <source>
        <dbReference type="ARBA" id="ARBA00022989"/>
    </source>
</evidence>